<evidence type="ECO:0000313" key="3">
    <source>
        <dbReference type="Proteomes" id="UP001642483"/>
    </source>
</evidence>
<organism evidence="2 3">
    <name type="scientific">Clavelina lepadiformis</name>
    <name type="common">Light-bulb sea squirt</name>
    <name type="synonym">Ascidia lepadiformis</name>
    <dbReference type="NCBI Taxonomy" id="159417"/>
    <lineage>
        <taxon>Eukaryota</taxon>
        <taxon>Metazoa</taxon>
        <taxon>Chordata</taxon>
        <taxon>Tunicata</taxon>
        <taxon>Ascidiacea</taxon>
        <taxon>Aplousobranchia</taxon>
        <taxon>Clavelinidae</taxon>
        <taxon>Clavelina</taxon>
    </lineage>
</organism>
<protein>
    <submittedName>
        <fullName evidence="2">Uncharacterized protein</fullName>
    </submittedName>
</protein>
<evidence type="ECO:0000313" key="2">
    <source>
        <dbReference type="EMBL" id="CAK8680376.1"/>
    </source>
</evidence>
<comment type="caution">
    <text evidence="2">The sequence shown here is derived from an EMBL/GenBank/DDBJ whole genome shotgun (WGS) entry which is preliminary data.</text>
</comment>
<keyword evidence="3" id="KW-1185">Reference proteome</keyword>
<dbReference type="EMBL" id="CAWYQH010000068">
    <property type="protein sequence ID" value="CAK8680376.1"/>
    <property type="molecule type" value="Genomic_DNA"/>
</dbReference>
<feature type="transmembrane region" description="Helical" evidence="1">
    <location>
        <begin position="22"/>
        <end position="45"/>
    </location>
</feature>
<keyword evidence="1" id="KW-0472">Membrane</keyword>
<keyword evidence="1" id="KW-1133">Transmembrane helix</keyword>
<sequence length="66" mass="7475">MNKRNVKFAVNLSIEEPPMVQVLRAILVAVLMGMTWVFAIPVVVVQEKEARLAFAWLFTIFASLQV</sequence>
<keyword evidence="1" id="KW-0812">Transmembrane</keyword>
<gene>
    <name evidence="2" type="ORF">CVLEPA_LOCUS10633</name>
</gene>
<accession>A0ABP0FNW5</accession>
<dbReference type="Proteomes" id="UP001642483">
    <property type="component" value="Unassembled WGS sequence"/>
</dbReference>
<proteinExistence type="predicted"/>
<dbReference type="Gene3D" id="1.20.1070.10">
    <property type="entry name" value="Rhodopsin 7-helix transmembrane proteins"/>
    <property type="match status" value="1"/>
</dbReference>
<reference evidence="2 3" key="1">
    <citation type="submission" date="2024-02" db="EMBL/GenBank/DDBJ databases">
        <authorList>
            <person name="Daric V."/>
            <person name="Darras S."/>
        </authorList>
    </citation>
    <scope>NUCLEOTIDE SEQUENCE [LARGE SCALE GENOMIC DNA]</scope>
</reference>
<evidence type="ECO:0000256" key="1">
    <source>
        <dbReference type="SAM" id="Phobius"/>
    </source>
</evidence>
<name>A0ABP0FNW5_CLALP</name>